<comment type="caution">
    <text evidence="1">The sequence shown here is derived from an EMBL/GenBank/DDBJ whole genome shotgun (WGS) entry which is preliminary data.</text>
</comment>
<dbReference type="EMBL" id="VFES01000005">
    <property type="protein sequence ID" value="TWR67161.1"/>
    <property type="molecule type" value="Genomic_DNA"/>
</dbReference>
<sequence>MRIAAQHGRLFPPSLPTCETPVLAPSFVWMPGAPAFSCSLEPQWTVACKDDGWPQFTLFAGINVTFGK</sequence>
<dbReference type="OrthoDB" id="9809066at2"/>
<dbReference type="Proteomes" id="UP000317267">
    <property type="component" value="Unassembled WGS sequence"/>
</dbReference>
<evidence type="ECO:0000313" key="2">
    <source>
        <dbReference type="Proteomes" id="UP000317267"/>
    </source>
</evidence>
<reference evidence="1 2" key="1">
    <citation type="submission" date="2019-06" db="EMBL/GenBank/DDBJ databases">
        <title>Pseudomonas bimorpha sp. nov. isolated from bovine raw milk and skim milk concentrate.</title>
        <authorList>
            <person name="Hofmann K."/>
            <person name="Huptas C."/>
            <person name="Doll E."/>
            <person name="Scherer S."/>
            <person name="Wenning M."/>
        </authorList>
    </citation>
    <scope>NUCLEOTIDE SEQUENCE [LARGE SCALE GENOMIC DNA]</scope>
    <source>
        <strain evidence="1 2">DSM 17515</strain>
    </source>
</reference>
<organism evidence="1 2">
    <name type="scientific">Pseudomonas grimontii</name>
    <dbReference type="NCBI Taxonomy" id="129847"/>
    <lineage>
        <taxon>Bacteria</taxon>
        <taxon>Pseudomonadati</taxon>
        <taxon>Pseudomonadota</taxon>
        <taxon>Gammaproteobacteria</taxon>
        <taxon>Pseudomonadales</taxon>
        <taxon>Pseudomonadaceae</taxon>
        <taxon>Pseudomonas</taxon>
    </lineage>
</organism>
<gene>
    <name evidence="1" type="ORF">FIV39_10705</name>
</gene>
<name>A0A5C5PKB0_9PSED</name>
<evidence type="ECO:0000313" key="1">
    <source>
        <dbReference type="EMBL" id="TWR67161.1"/>
    </source>
</evidence>
<proteinExistence type="predicted"/>
<protein>
    <submittedName>
        <fullName evidence="1">Uncharacterized protein</fullName>
    </submittedName>
</protein>
<accession>A0A5C5PKB0</accession>
<dbReference type="AlphaFoldDB" id="A0A5C5PKB0"/>